<accession>A0ABW0SUU5</accession>
<dbReference type="EMBL" id="JBHSNG010000003">
    <property type="protein sequence ID" value="MFC5580274.1"/>
    <property type="molecule type" value="Genomic_DNA"/>
</dbReference>
<name>A0ABW0SUU5_9GAMM</name>
<evidence type="ECO:0000256" key="8">
    <source>
        <dbReference type="ARBA" id="ARBA00037937"/>
    </source>
</evidence>
<keyword evidence="3" id="KW-1003">Cell membrane</keyword>
<protein>
    <submittedName>
        <fullName evidence="10">FliO/MopB family protein</fullName>
    </submittedName>
</protein>
<dbReference type="InterPro" id="IPR022781">
    <property type="entry name" value="Flagellar_biosynth_FliO"/>
</dbReference>
<keyword evidence="4 9" id="KW-0812">Transmembrane</keyword>
<evidence type="ECO:0000256" key="7">
    <source>
        <dbReference type="ARBA" id="ARBA00023143"/>
    </source>
</evidence>
<keyword evidence="11" id="KW-1185">Reference proteome</keyword>
<dbReference type="InterPro" id="IPR052205">
    <property type="entry name" value="FliO/MopB"/>
</dbReference>
<feature type="transmembrane region" description="Helical" evidence="9">
    <location>
        <begin position="23"/>
        <end position="44"/>
    </location>
</feature>
<comment type="similarity">
    <text evidence="8">Belongs to the FliO/MopB family.</text>
</comment>
<sequence>MVALALMLAAAPAATPEFNAAGELVRVVLSLVGIIGLIVAAGWLTRRMQRRPGAAGRRIRCVETFAVGARDRLLLLDADGKRLLIGMGPGGMRTLHVYDGTLTEPAVAEPPAVAPIPAFGELLARWKRGS</sequence>
<gene>
    <name evidence="10" type="ORF">ACFPPB_03995</name>
</gene>
<evidence type="ECO:0000256" key="5">
    <source>
        <dbReference type="ARBA" id="ARBA00022989"/>
    </source>
</evidence>
<dbReference type="Pfam" id="PF04347">
    <property type="entry name" value="FliO"/>
    <property type="match status" value="1"/>
</dbReference>
<keyword evidence="7" id="KW-0975">Bacterial flagellum</keyword>
<dbReference type="Proteomes" id="UP001596111">
    <property type="component" value="Unassembled WGS sequence"/>
</dbReference>
<comment type="caution">
    <text evidence="10">The sequence shown here is derived from an EMBL/GenBank/DDBJ whole genome shotgun (WGS) entry which is preliminary data.</text>
</comment>
<evidence type="ECO:0000256" key="9">
    <source>
        <dbReference type="SAM" id="Phobius"/>
    </source>
</evidence>
<organism evidence="10 11">
    <name type="scientific">Rhodanobacter terrae</name>
    <dbReference type="NCBI Taxonomy" id="418647"/>
    <lineage>
        <taxon>Bacteria</taxon>
        <taxon>Pseudomonadati</taxon>
        <taxon>Pseudomonadota</taxon>
        <taxon>Gammaproteobacteria</taxon>
        <taxon>Lysobacterales</taxon>
        <taxon>Rhodanobacteraceae</taxon>
        <taxon>Rhodanobacter</taxon>
    </lineage>
</organism>
<evidence type="ECO:0000256" key="4">
    <source>
        <dbReference type="ARBA" id="ARBA00022692"/>
    </source>
</evidence>
<dbReference type="RefSeq" id="WP_377324647.1">
    <property type="nucleotide sequence ID" value="NZ_JBHSNG010000003.1"/>
</dbReference>
<dbReference type="PANTHER" id="PTHR38766:SF1">
    <property type="entry name" value="FLAGELLAR PROTEIN FLIO"/>
    <property type="match status" value="1"/>
</dbReference>
<evidence type="ECO:0000256" key="1">
    <source>
        <dbReference type="ARBA" id="ARBA00004117"/>
    </source>
</evidence>
<dbReference type="PANTHER" id="PTHR38766">
    <property type="entry name" value="FLAGELLAR PROTEIN FLIO"/>
    <property type="match status" value="1"/>
</dbReference>
<evidence type="ECO:0000313" key="10">
    <source>
        <dbReference type="EMBL" id="MFC5580274.1"/>
    </source>
</evidence>
<keyword evidence="5 9" id="KW-1133">Transmembrane helix</keyword>
<evidence type="ECO:0000256" key="3">
    <source>
        <dbReference type="ARBA" id="ARBA00022475"/>
    </source>
</evidence>
<evidence type="ECO:0000256" key="6">
    <source>
        <dbReference type="ARBA" id="ARBA00023136"/>
    </source>
</evidence>
<evidence type="ECO:0000313" key="11">
    <source>
        <dbReference type="Proteomes" id="UP001596111"/>
    </source>
</evidence>
<comment type="subcellular location">
    <subcellularLocation>
        <location evidence="1">Bacterial flagellum basal body</location>
    </subcellularLocation>
    <subcellularLocation>
        <location evidence="2">Cell membrane</location>
    </subcellularLocation>
</comment>
<keyword evidence="6 9" id="KW-0472">Membrane</keyword>
<proteinExistence type="inferred from homology"/>
<evidence type="ECO:0000256" key="2">
    <source>
        <dbReference type="ARBA" id="ARBA00004236"/>
    </source>
</evidence>
<reference evidence="11" key="1">
    <citation type="journal article" date="2019" name="Int. J. Syst. Evol. Microbiol.">
        <title>The Global Catalogue of Microorganisms (GCM) 10K type strain sequencing project: providing services to taxonomists for standard genome sequencing and annotation.</title>
        <authorList>
            <consortium name="The Broad Institute Genomics Platform"/>
            <consortium name="The Broad Institute Genome Sequencing Center for Infectious Disease"/>
            <person name="Wu L."/>
            <person name="Ma J."/>
        </authorList>
    </citation>
    <scope>NUCLEOTIDE SEQUENCE [LARGE SCALE GENOMIC DNA]</scope>
    <source>
        <strain evidence="11">CGMCC 1.13587</strain>
    </source>
</reference>